<dbReference type="InterPro" id="IPR016047">
    <property type="entry name" value="M23ase_b-sheet_dom"/>
</dbReference>
<dbReference type="RefSeq" id="WP_205721210.1">
    <property type="nucleotide sequence ID" value="NZ_CP070608.1"/>
</dbReference>
<evidence type="ECO:0000256" key="1">
    <source>
        <dbReference type="SAM" id="Coils"/>
    </source>
</evidence>
<dbReference type="Gene3D" id="2.70.70.10">
    <property type="entry name" value="Glucose Permease (Domain IIA)"/>
    <property type="match status" value="1"/>
</dbReference>
<evidence type="ECO:0000259" key="3">
    <source>
        <dbReference type="Pfam" id="PF01551"/>
    </source>
</evidence>
<keyword evidence="2" id="KW-0472">Membrane</keyword>
<keyword evidence="2" id="KW-0812">Transmembrane</keyword>
<keyword evidence="2" id="KW-1133">Transmembrane helix</keyword>
<accession>A0A974ZZZ1</accession>
<feature type="transmembrane region" description="Helical" evidence="2">
    <location>
        <begin position="25"/>
        <end position="47"/>
    </location>
</feature>
<sequence length="328" mass="36848">MARIKYYYDTETCRYERAKITKSDVILNFLGFLAVALVMSVTMVVIYNTYFESPTEAKLKKENRELQKHYQVLQGELNEVEDVIAALNERDNNIYRKIYEAEPLPSTVLEAGHGGAVEYKHIIEKGLRDSKLVAGMSNQIDKLKRKANIVNQSFDEIMSLAKENEELLAAIPAIQPIHNPDYTKLASGFGNRINPFHKARVKHEGIDYAAPRGTEVYATGNGKVKFIKVNSYLQTGFGNYIEIDHGFGYVTRYAHLNAVSVKEGDVVKRGQVIGKVGSTGGSSAPHLHYEVIKNGKKIDPINFVINGLNNRDYVKLTELAARENQSFD</sequence>
<keyword evidence="5" id="KW-1185">Reference proteome</keyword>
<dbReference type="SUPFAM" id="SSF51261">
    <property type="entry name" value="Duplicated hybrid motif"/>
    <property type="match status" value="1"/>
</dbReference>
<dbReference type="Pfam" id="PF01551">
    <property type="entry name" value="Peptidase_M23"/>
    <property type="match status" value="1"/>
</dbReference>
<feature type="domain" description="M23ase beta-sheet core" evidence="3">
    <location>
        <begin position="202"/>
        <end position="300"/>
    </location>
</feature>
<dbReference type="FunFam" id="2.70.70.10:FF:000006">
    <property type="entry name" value="M23 family peptidase"/>
    <property type="match status" value="1"/>
</dbReference>
<dbReference type="InterPro" id="IPR050570">
    <property type="entry name" value="Cell_wall_metabolism_enzyme"/>
</dbReference>
<dbReference type="Proteomes" id="UP000662783">
    <property type="component" value="Chromosome"/>
</dbReference>
<name>A0A974ZZZ1_9BACT</name>
<proteinExistence type="predicted"/>
<evidence type="ECO:0000313" key="4">
    <source>
        <dbReference type="EMBL" id="QSE96696.1"/>
    </source>
</evidence>
<evidence type="ECO:0000256" key="2">
    <source>
        <dbReference type="SAM" id="Phobius"/>
    </source>
</evidence>
<protein>
    <submittedName>
        <fullName evidence="4">M23 family metallopeptidase</fullName>
    </submittedName>
</protein>
<dbReference type="AlphaFoldDB" id="A0A974ZZZ1"/>
<evidence type="ECO:0000313" key="5">
    <source>
        <dbReference type="Proteomes" id="UP000662783"/>
    </source>
</evidence>
<gene>
    <name evidence="4" type="ORF">JR347_13980</name>
</gene>
<dbReference type="CDD" id="cd12797">
    <property type="entry name" value="M23_peptidase"/>
    <property type="match status" value="1"/>
</dbReference>
<reference evidence="4" key="1">
    <citation type="submission" date="2021-02" db="EMBL/GenBank/DDBJ databases">
        <title>Fulvivirga sp. S481 isolated from sea water.</title>
        <authorList>
            <person name="Bae S.S."/>
            <person name="Baek K."/>
        </authorList>
    </citation>
    <scope>NUCLEOTIDE SEQUENCE</scope>
    <source>
        <strain evidence="4">S481</strain>
    </source>
</reference>
<dbReference type="EMBL" id="CP070608">
    <property type="protein sequence ID" value="QSE96696.1"/>
    <property type="molecule type" value="Genomic_DNA"/>
</dbReference>
<dbReference type="GO" id="GO:0004222">
    <property type="term" value="F:metalloendopeptidase activity"/>
    <property type="evidence" value="ECO:0007669"/>
    <property type="project" value="TreeGrafter"/>
</dbReference>
<organism evidence="4 5">
    <name type="scientific">Fulvivirga lutea</name>
    <dbReference type="NCBI Taxonomy" id="2810512"/>
    <lineage>
        <taxon>Bacteria</taxon>
        <taxon>Pseudomonadati</taxon>
        <taxon>Bacteroidota</taxon>
        <taxon>Cytophagia</taxon>
        <taxon>Cytophagales</taxon>
        <taxon>Fulvivirgaceae</taxon>
        <taxon>Fulvivirga</taxon>
    </lineage>
</organism>
<keyword evidence="1" id="KW-0175">Coiled coil</keyword>
<dbReference type="InterPro" id="IPR011055">
    <property type="entry name" value="Dup_hybrid_motif"/>
</dbReference>
<dbReference type="KEGG" id="fuv:JR347_13980"/>
<dbReference type="PANTHER" id="PTHR21666">
    <property type="entry name" value="PEPTIDASE-RELATED"/>
    <property type="match status" value="1"/>
</dbReference>
<dbReference type="PANTHER" id="PTHR21666:SF286">
    <property type="entry name" value="LIPOPROTEIN NLPD"/>
    <property type="match status" value="1"/>
</dbReference>
<feature type="coiled-coil region" evidence="1">
    <location>
        <begin position="56"/>
        <end position="90"/>
    </location>
</feature>